<keyword evidence="3" id="KW-0326">Glycosidase</keyword>
<dbReference type="Gene3D" id="3.20.20.80">
    <property type="entry name" value="Glycosidases"/>
    <property type="match status" value="2"/>
</dbReference>
<organism evidence="6 7">
    <name type="scientific">Rhodococcus maanshanensis</name>
    <dbReference type="NCBI Taxonomy" id="183556"/>
    <lineage>
        <taxon>Bacteria</taxon>
        <taxon>Bacillati</taxon>
        <taxon>Actinomycetota</taxon>
        <taxon>Actinomycetes</taxon>
        <taxon>Mycobacteriales</taxon>
        <taxon>Nocardiaceae</taxon>
        <taxon>Rhodococcus</taxon>
    </lineage>
</organism>
<proteinExistence type="inferred from homology"/>
<evidence type="ECO:0000313" key="6">
    <source>
        <dbReference type="EMBL" id="SEK57526.1"/>
    </source>
</evidence>
<comment type="similarity">
    <text evidence="1 4">Belongs to the glycosyl hydrolase 1 family.</text>
</comment>
<evidence type="ECO:0000256" key="5">
    <source>
        <dbReference type="SAM" id="SignalP"/>
    </source>
</evidence>
<dbReference type="SUPFAM" id="SSF51445">
    <property type="entry name" value="(Trans)glycosidases"/>
    <property type="match status" value="1"/>
</dbReference>
<keyword evidence="5" id="KW-0732">Signal</keyword>
<dbReference type="RefSeq" id="WP_245816198.1">
    <property type="nucleotide sequence ID" value="NZ_FOAW01000002.1"/>
</dbReference>
<protein>
    <submittedName>
        <fullName evidence="6">Beta-glucosidase</fullName>
    </submittedName>
</protein>
<keyword evidence="2" id="KW-0378">Hydrolase</keyword>
<name>A0A1H7I4T4_9NOCA</name>
<dbReference type="PANTHER" id="PTHR10353">
    <property type="entry name" value="GLYCOSYL HYDROLASE"/>
    <property type="match status" value="1"/>
</dbReference>
<dbReference type="PRINTS" id="PR00131">
    <property type="entry name" value="GLHYDRLASE1"/>
</dbReference>
<dbReference type="Proteomes" id="UP000198677">
    <property type="component" value="Unassembled WGS sequence"/>
</dbReference>
<feature type="chain" id="PRO_5011794586" evidence="5">
    <location>
        <begin position="26"/>
        <end position="445"/>
    </location>
</feature>
<evidence type="ECO:0000256" key="2">
    <source>
        <dbReference type="ARBA" id="ARBA00022801"/>
    </source>
</evidence>
<accession>A0A1H7I4T4</accession>
<dbReference type="InterPro" id="IPR017853">
    <property type="entry name" value="GH"/>
</dbReference>
<evidence type="ECO:0000256" key="4">
    <source>
        <dbReference type="RuleBase" id="RU003690"/>
    </source>
</evidence>
<dbReference type="Pfam" id="PF00232">
    <property type="entry name" value="Glyco_hydro_1"/>
    <property type="match status" value="2"/>
</dbReference>
<gene>
    <name evidence="6" type="ORF">SAMN05444583_102325</name>
</gene>
<dbReference type="EMBL" id="FOAW01000002">
    <property type="protein sequence ID" value="SEK57526.1"/>
    <property type="molecule type" value="Genomic_DNA"/>
</dbReference>
<reference evidence="7" key="1">
    <citation type="submission" date="2016-10" db="EMBL/GenBank/DDBJ databases">
        <authorList>
            <person name="Varghese N."/>
            <person name="Submissions S."/>
        </authorList>
    </citation>
    <scope>NUCLEOTIDE SEQUENCE [LARGE SCALE GENOMIC DNA]</scope>
    <source>
        <strain evidence="7">DSM 44675</strain>
    </source>
</reference>
<dbReference type="GO" id="GO:0005975">
    <property type="term" value="P:carbohydrate metabolic process"/>
    <property type="evidence" value="ECO:0007669"/>
    <property type="project" value="InterPro"/>
</dbReference>
<feature type="signal peptide" evidence="5">
    <location>
        <begin position="1"/>
        <end position="25"/>
    </location>
</feature>
<sequence>MRRRTSALLAALTGLALLAGGPAAAAPGSSGSTGGAGSTGSIEPVASLPADFLWGVSSSGFQSEGYSPDSNWIRYESAGNTKDPVGTSADFRHRYKEDIQYAKALGARVYRMGVEWARLEPQQGRYDETAWAFYDDVVASIRAAGMQPMITLDHWVYPGWEFDRGGWNNAGMVTDWLANARKVVDRYAKYDPSWITINEPSAYLFQEISHGGLDPVNTPAALDRWVAVHNGIYDYIHRVQPGAQVSSNVAYFQAVEAAIDTTFLDRVAHKLDFIGLDYYYSMSPTDLSYANVFSEPWKASAAPDGLYYALRHYAKRFPGKPLYIVENGMPTEDGKPRPDGFARADHLRDAAYWLQRAKDDGINVVGYNYWATTDNYEWGSYTPRFGLYTVDVKNDPTLERKPTEAVAAYRSLIAQGGVPTDYQPSRPPTACSLVDGLDSCLSPAN</sequence>
<evidence type="ECO:0000313" key="7">
    <source>
        <dbReference type="Proteomes" id="UP000198677"/>
    </source>
</evidence>
<evidence type="ECO:0000256" key="3">
    <source>
        <dbReference type="ARBA" id="ARBA00023295"/>
    </source>
</evidence>
<keyword evidence="7" id="KW-1185">Reference proteome</keyword>
<dbReference type="GO" id="GO:0008422">
    <property type="term" value="F:beta-glucosidase activity"/>
    <property type="evidence" value="ECO:0007669"/>
    <property type="project" value="TreeGrafter"/>
</dbReference>
<dbReference type="AlphaFoldDB" id="A0A1H7I4T4"/>
<dbReference type="InterPro" id="IPR001360">
    <property type="entry name" value="Glyco_hydro_1"/>
</dbReference>
<evidence type="ECO:0000256" key="1">
    <source>
        <dbReference type="ARBA" id="ARBA00010838"/>
    </source>
</evidence>
<dbReference type="PANTHER" id="PTHR10353:SF209">
    <property type="entry name" value="GALACTOLIPID GALACTOSYLTRANSFERASE SFR2, CHLOROPLASTIC"/>
    <property type="match status" value="1"/>
</dbReference>